<gene>
    <name evidence="2" type="ORF">D7Z54_34635</name>
</gene>
<accession>A0A428MRR5</accession>
<dbReference type="Proteomes" id="UP000275076">
    <property type="component" value="Unassembled WGS sequence"/>
</dbReference>
<evidence type="ECO:0000256" key="1">
    <source>
        <dbReference type="SAM" id="SignalP"/>
    </source>
</evidence>
<dbReference type="PROSITE" id="PS51257">
    <property type="entry name" value="PROKAR_LIPOPROTEIN"/>
    <property type="match status" value="1"/>
</dbReference>
<evidence type="ECO:0000313" key="3">
    <source>
        <dbReference type="Proteomes" id="UP000275076"/>
    </source>
</evidence>
<organism evidence="2 3">
    <name type="scientific">Salibacterium salarium</name>
    <dbReference type="NCBI Taxonomy" id="284579"/>
    <lineage>
        <taxon>Bacteria</taxon>
        <taxon>Bacillati</taxon>
        <taxon>Bacillota</taxon>
        <taxon>Bacilli</taxon>
        <taxon>Bacillales</taxon>
        <taxon>Bacillaceae</taxon>
    </lineage>
</organism>
<protein>
    <recommendedName>
        <fullName evidence="4">Iron(III) transport system substrate-binding protein</fullName>
    </recommendedName>
</protein>
<sequence>MIKRNFLVPFISMAVLVVVTSACGSVEENTQEGSAEDAITVYTSRDSDVDKDIFSAFTEETGIEVNVTSGSDEE</sequence>
<reference evidence="2 3" key="1">
    <citation type="submission" date="2018-10" db="EMBL/GenBank/DDBJ databases">
        <title>Draft genome sequence of Bacillus salarius IM0101, isolated from a hypersaline soil in Inner Mongolia, China.</title>
        <authorList>
            <person name="Yamprayoonswat W."/>
            <person name="Boonvisut S."/>
            <person name="Jumpathong W."/>
            <person name="Sittihan S."/>
            <person name="Ruangsuj P."/>
            <person name="Wanthongcharoen S."/>
            <person name="Thongpramul N."/>
            <person name="Pimmason S."/>
            <person name="Yu B."/>
            <person name="Yasawong M."/>
        </authorList>
    </citation>
    <scope>NUCLEOTIDE SEQUENCE [LARGE SCALE GENOMIC DNA]</scope>
    <source>
        <strain evidence="2 3">IM0101</strain>
    </source>
</reference>
<name>A0A428MRR5_9BACI</name>
<evidence type="ECO:0000313" key="2">
    <source>
        <dbReference type="EMBL" id="RSL28790.1"/>
    </source>
</evidence>
<dbReference type="Gene3D" id="3.40.190.10">
    <property type="entry name" value="Periplasmic binding protein-like II"/>
    <property type="match status" value="1"/>
</dbReference>
<comment type="caution">
    <text evidence="2">The sequence shown here is derived from an EMBL/GenBank/DDBJ whole genome shotgun (WGS) entry which is preliminary data.</text>
</comment>
<dbReference type="EMBL" id="RBVX01000156">
    <property type="protein sequence ID" value="RSL28790.1"/>
    <property type="molecule type" value="Genomic_DNA"/>
</dbReference>
<feature type="chain" id="PRO_5019494243" description="Iron(III) transport system substrate-binding protein" evidence="1">
    <location>
        <begin position="25"/>
        <end position="74"/>
    </location>
</feature>
<proteinExistence type="predicted"/>
<keyword evidence="3" id="KW-1185">Reference proteome</keyword>
<feature type="signal peptide" evidence="1">
    <location>
        <begin position="1"/>
        <end position="24"/>
    </location>
</feature>
<dbReference type="AlphaFoldDB" id="A0A428MRR5"/>
<evidence type="ECO:0008006" key="4">
    <source>
        <dbReference type="Google" id="ProtNLM"/>
    </source>
</evidence>
<keyword evidence="1" id="KW-0732">Signal</keyword>
<feature type="non-terminal residue" evidence="2">
    <location>
        <position position="74"/>
    </location>
</feature>
<dbReference type="SUPFAM" id="SSF53850">
    <property type="entry name" value="Periplasmic binding protein-like II"/>
    <property type="match status" value="1"/>
</dbReference>